<dbReference type="RefSeq" id="WP_170169307.1">
    <property type="nucleotide sequence ID" value="NZ_RKHQ01000001.1"/>
</dbReference>
<keyword evidence="7" id="KW-0808">Transferase</keyword>
<keyword evidence="18" id="KW-1185">Reference proteome</keyword>
<evidence type="ECO:0000313" key="17">
    <source>
        <dbReference type="EMBL" id="ROR95633.1"/>
    </source>
</evidence>
<dbReference type="AlphaFoldDB" id="A0A3N2D780"/>
<comment type="subunit">
    <text evidence="3">Monomer.</text>
</comment>
<dbReference type="Pfam" id="PF18085">
    <property type="entry name" value="Mak_N_cap"/>
    <property type="match status" value="1"/>
</dbReference>
<dbReference type="Gene3D" id="3.90.1200.10">
    <property type="match status" value="1"/>
</dbReference>
<comment type="caution">
    <text evidence="17">The sequence shown here is derived from an EMBL/GenBank/DDBJ whole genome shotgun (WGS) entry which is preliminary data.</text>
</comment>
<proteinExistence type="inferred from homology"/>
<keyword evidence="10" id="KW-0067">ATP-binding</keyword>
<dbReference type="GO" id="GO:0005978">
    <property type="term" value="P:glycogen biosynthetic process"/>
    <property type="evidence" value="ECO:0007669"/>
    <property type="project" value="UniProtKB-UniPathway"/>
</dbReference>
<keyword evidence="9 17" id="KW-0418">Kinase</keyword>
<reference evidence="17 18" key="1">
    <citation type="submission" date="2018-11" db="EMBL/GenBank/DDBJ databases">
        <title>Sequencing the genomes of 1000 actinobacteria strains.</title>
        <authorList>
            <person name="Klenk H.-P."/>
        </authorList>
    </citation>
    <scope>NUCLEOTIDE SEQUENCE [LARGE SCALE GENOMIC DNA]</scope>
    <source>
        <strain evidence="17 18">DSM 13521</strain>
    </source>
</reference>
<dbReference type="GO" id="GO:0005524">
    <property type="term" value="F:ATP binding"/>
    <property type="evidence" value="ECO:0007669"/>
    <property type="project" value="UniProtKB-KW"/>
</dbReference>
<dbReference type="EMBL" id="RKHQ01000001">
    <property type="protein sequence ID" value="ROR95633.1"/>
    <property type="molecule type" value="Genomic_DNA"/>
</dbReference>
<feature type="compositionally biased region" description="Acidic residues" evidence="15">
    <location>
        <begin position="530"/>
        <end position="541"/>
    </location>
</feature>
<organism evidence="17 18">
    <name type="scientific">Salana multivorans</name>
    <dbReference type="NCBI Taxonomy" id="120377"/>
    <lineage>
        <taxon>Bacteria</taxon>
        <taxon>Bacillati</taxon>
        <taxon>Actinomycetota</taxon>
        <taxon>Actinomycetes</taxon>
        <taxon>Micrococcales</taxon>
        <taxon>Beutenbergiaceae</taxon>
        <taxon>Salana</taxon>
    </lineage>
</organism>
<evidence type="ECO:0000256" key="9">
    <source>
        <dbReference type="ARBA" id="ARBA00022777"/>
    </source>
</evidence>
<keyword evidence="12" id="KW-0119">Carbohydrate metabolism</keyword>
<evidence type="ECO:0000256" key="14">
    <source>
        <dbReference type="ARBA" id="ARBA00049067"/>
    </source>
</evidence>
<feature type="region of interest" description="Disordered" evidence="15">
    <location>
        <begin position="517"/>
        <end position="541"/>
    </location>
</feature>
<dbReference type="InterPro" id="IPR040999">
    <property type="entry name" value="Mak_N_cap"/>
</dbReference>
<evidence type="ECO:0000256" key="15">
    <source>
        <dbReference type="SAM" id="MobiDB-lite"/>
    </source>
</evidence>
<evidence type="ECO:0000259" key="16">
    <source>
        <dbReference type="Pfam" id="PF18085"/>
    </source>
</evidence>
<dbReference type="GO" id="GO:0016301">
    <property type="term" value="F:kinase activity"/>
    <property type="evidence" value="ECO:0007669"/>
    <property type="project" value="UniProtKB-KW"/>
</dbReference>
<evidence type="ECO:0000256" key="6">
    <source>
        <dbReference type="ARBA" id="ARBA00022600"/>
    </source>
</evidence>
<keyword evidence="11" id="KW-0320">Glycogen biosynthesis</keyword>
<evidence type="ECO:0000256" key="13">
    <source>
        <dbReference type="ARBA" id="ARBA00031251"/>
    </source>
</evidence>
<keyword evidence="6" id="KW-0321">Glycogen metabolism</keyword>
<feature type="domain" description="Maltokinase N-terminal cap" evidence="16">
    <location>
        <begin position="20"/>
        <end position="112"/>
    </location>
</feature>
<accession>A0A3N2D780</accession>
<keyword evidence="8" id="KW-0547">Nucleotide-binding</keyword>
<protein>
    <recommendedName>
        <fullName evidence="5">Maltokinase</fullName>
        <ecNumber evidence="4">2.7.1.175</ecNumber>
    </recommendedName>
    <alternativeName>
        <fullName evidence="13">Maltose-1-phosphate synthase</fullName>
    </alternativeName>
</protein>
<evidence type="ECO:0000256" key="11">
    <source>
        <dbReference type="ARBA" id="ARBA00023056"/>
    </source>
</evidence>
<dbReference type="Proteomes" id="UP000275356">
    <property type="component" value="Unassembled WGS sequence"/>
</dbReference>
<dbReference type="EC" id="2.7.1.175" evidence="4"/>
<evidence type="ECO:0000256" key="10">
    <source>
        <dbReference type="ARBA" id="ARBA00022840"/>
    </source>
</evidence>
<gene>
    <name evidence="17" type="ORF">EDD28_0194</name>
</gene>
<feature type="compositionally biased region" description="Basic and acidic residues" evidence="15">
    <location>
        <begin position="517"/>
        <end position="529"/>
    </location>
</feature>
<comment type="similarity">
    <text evidence="2">Belongs to the aminoglycoside phosphotransferase family.</text>
</comment>
<evidence type="ECO:0000256" key="12">
    <source>
        <dbReference type="ARBA" id="ARBA00023277"/>
    </source>
</evidence>
<evidence type="ECO:0000256" key="5">
    <source>
        <dbReference type="ARBA" id="ARBA00013882"/>
    </source>
</evidence>
<evidence type="ECO:0000256" key="4">
    <source>
        <dbReference type="ARBA" id="ARBA00011962"/>
    </source>
</evidence>
<evidence type="ECO:0000313" key="18">
    <source>
        <dbReference type="Proteomes" id="UP000275356"/>
    </source>
</evidence>
<evidence type="ECO:0000256" key="7">
    <source>
        <dbReference type="ARBA" id="ARBA00022679"/>
    </source>
</evidence>
<evidence type="ECO:0000256" key="3">
    <source>
        <dbReference type="ARBA" id="ARBA00011245"/>
    </source>
</evidence>
<evidence type="ECO:0000256" key="8">
    <source>
        <dbReference type="ARBA" id="ARBA00022741"/>
    </source>
</evidence>
<dbReference type="UniPathway" id="UPA00164"/>
<name>A0A3N2D780_9MICO</name>
<dbReference type="SUPFAM" id="SSF56112">
    <property type="entry name" value="Protein kinase-like (PK-like)"/>
    <property type="match status" value="1"/>
</dbReference>
<sequence>MAEIHRTTLEPTKLELLTGWLPTRRWYAGKSGSGEPVTPELRHVGGYRLDDPSGEVGIEVLLVEDSSGPAPVLYQVPLTYRGSALEGEAADLVGTTQHGVLGTRWVYDGTADPAFAGAFVDLLVGRARAQHRRLSDTEEPHVTATALGPARHIHLASHEVLTGEQSNTSLLCRLVDSDGTELAPIMVKVFRVLSPGENPDVVLPAALSAAGSPNVPLVFGYVASTGLPGVIEEAAEPVDDGTGDDAGPAGGGATDEPVYHLAFAQELLTPAEDARRVAVRLAAAGVSFAEEAGELGLATAGIHRTLAATTGTRPPSADDRFRIVAELRSRAATALAEVPGLGDREDVAAEVSSTLDAVAALPAERWPDLQRIHGDYHLGQVLRSASGTWAVIDFEGEPLRPLSERVLPDLPLRDVAGMLRSFDYAGGSARVDGADPEAVRTWVAEAQEAFLAGYAEGLRTDPGAGAGDVADHDADDGGELLRALLLDKALYEAVYESRNRPDWLSIPLTAIDHLLDGPDRGGETHHNGDTDDDVPTTDERS</sequence>
<evidence type="ECO:0000256" key="2">
    <source>
        <dbReference type="ARBA" id="ARBA00006219"/>
    </source>
</evidence>
<comment type="catalytic activity">
    <reaction evidence="14">
        <text>D-maltose + ATP = alpha-maltose 1-phosphate + ADP + H(+)</text>
        <dbReference type="Rhea" id="RHEA:31915"/>
        <dbReference type="ChEBI" id="CHEBI:15378"/>
        <dbReference type="ChEBI" id="CHEBI:17306"/>
        <dbReference type="ChEBI" id="CHEBI:30616"/>
        <dbReference type="ChEBI" id="CHEBI:63576"/>
        <dbReference type="ChEBI" id="CHEBI:456216"/>
        <dbReference type="EC" id="2.7.1.175"/>
    </reaction>
</comment>
<comment type="pathway">
    <text evidence="1">Glycan biosynthesis; glycogen biosynthesis.</text>
</comment>
<evidence type="ECO:0000256" key="1">
    <source>
        <dbReference type="ARBA" id="ARBA00004964"/>
    </source>
</evidence>
<dbReference type="InterPro" id="IPR011009">
    <property type="entry name" value="Kinase-like_dom_sf"/>
</dbReference>